<proteinExistence type="inferred from homology"/>
<evidence type="ECO:0000256" key="4">
    <source>
        <dbReference type="ARBA" id="ARBA00023163"/>
    </source>
</evidence>
<feature type="domain" description="RNA polymerase sigma-70 region 2" evidence="5">
    <location>
        <begin position="30"/>
        <end position="92"/>
    </location>
</feature>
<accession>A0ABX0FCM9</accession>
<dbReference type="Pfam" id="PF04542">
    <property type="entry name" value="Sigma70_r2"/>
    <property type="match status" value="1"/>
</dbReference>
<dbReference type="NCBIfam" id="TIGR02937">
    <property type="entry name" value="sigma70-ECF"/>
    <property type="match status" value="1"/>
</dbReference>
<evidence type="ECO:0000256" key="2">
    <source>
        <dbReference type="ARBA" id="ARBA00023015"/>
    </source>
</evidence>
<name>A0ABX0FCM9_9BACL</name>
<dbReference type="Gene3D" id="1.10.1740.10">
    <property type="match status" value="1"/>
</dbReference>
<dbReference type="PANTHER" id="PTHR43133:SF51">
    <property type="entry name" value="RNA POLYMERASE SIGMA FACTOR"/>
    <property type="match status" value="1"/>
</dbReference>
<sequence length="174" mass="20782">MAETLRLEQTGERAIENEEERFFERIDRQSGRLYSIAYSYLRSDADALEMLQEASFRAWSKKKSLKDEALFDSWLIRILINCCMDELRRRKRVVPVERVGEERGAAEMRSSSRIDLERAMANMPEKYRHVLTLRFYHDMTLGEIARILNKPESTVKTRLYRALKQMRSRLEQER</sequence>
<dbReference type="Proteomes" id="UP000800303">
    <property type="component" value="Unassembled WGS sequence"/>
</dbReference>
<dbReference type="Pfam" id="PF08281">
    <property type="entry name" value="Sigma70_r4_2"/>
    <property type="match status" value="1"/>
</dbReference>
<evidence type="ECO:0000313" key="7">
    <source>
        <dbReference type="EMBL" id="NGZ77358.1"/>
    </source>
</evidence>
<evidence type="ECO:0000256" key="3">
    <source>
        <dbReference type="ARBA" id="ARBA00023082"/>
    </source>
</evidence>
<dbReference type="InterPro" id="IPR007627">
    <property type="entry name" value="RNA_pol_sigma70_r2"/>
</dbReference>
<dbReference type="InterPro" id="IPR013325">
    <property type="entry name" value="RNA_pol_sigma_r2"/>
</dbReference>
<evidence type="ECO:0000256" key="1">
    <source>
        <dbReference type="ARBA" id="ARBA00010641"/>
    </source>
</evidence>
<reference evidence="7 8" key="1">
    <citation type="submission" date="2020-01" db="EMBL/GenBank/DDBJ databases">
        <title>Polyphasic characterisation and genomic insights into a novel alkali tolerant bacterium VR-M41.</title>
        <authorList>
            <person name="Vemuluri V.R."/>
        </authorList>
    </citation>
    <scope>NUCLEOTIDE SEQUENCE [LARGE SCALE GENOMIC DNA]</scope>
    <source>
        <strain evidence="7 8">VR-M41</strain>
    </source>
</reference>
<feature type="domain" description="RNA polymerase sigma factor 70 region 4 type 2" evidence="6">
    <location>
        <begin position="115"/>
        <end position="166"/>
    </location>
</feature>
<dbReference type="SUPFAM" id="SSF88946">
    <property type="entry name" value="Sigma2 domain of RNA polymerase sigma factors"/>
    <property type="match status" value="1"/>
</dbReference>
<dbReference type="RefSeq" id="WP_166277593.1">
    <property type="nucleotide sequence ID" value="NZ_JAAFGS010000008.1"/>
</dbReference>
<keyword evidence="8" id="KW-1185">Reference proteome</keyword>
<dbReference type="Gene3D" id="1.10.10.10">
    <property type="entry name" value="Winged helix-like DNA-binding domain superfamily/Winged helix DNA-binding domain"/>
    <property type="match status" value="1"/>
</dbReference>
<dbReference type="PANTHER" id="PTHR43133">
    <property type="entry name" value="RNA POLYMERASE ECF-TYPE SIGMA FACTO"/>
    <property type="match status" value="1"/>
</dbReference>
<evidence type="ECO:0000259" key="6">
    <source>
        <dbReference type="Pfam" id="PF08281"/>
    </source>
</evidence>
<dbReference type="InterPro" id="IPR039425">
    <property type="entry name" value="RNA_pol_sigma-70-like"/>
</dbReference>
<evidence type="ECO:0000259" key="5">
    <source>
        <dbReference type="Pfam" id="PF04542"/>
    </source>
</evidence>
<dbReference type="InterPro" id="IPR014284">
    <property type="entry name" value="RNA_pol_sigma-70_dom"/>
</dbReference>
<dbReference type="InterPro" id="IPR013249">
    <property type="entry name" value="RNA_pol_sigma70_r4_t2"/>
</dbReference>
<dbReference type="CDD" id="cd06171">
    <property type="entry name" value="Sigma70_r4"/>
    <property type="match status" value="1"/>
</dbReference>
<keyword evidence="4" id="KW-0804">Transcription</keyword>
<keyword evidence="2" id="KW-0805">Transcription regulation</keyword>
<dbReference type="InterPro" id="IPR013324">
    <property type="entry name" value="RNA_pol_sigma_r3/r4-like"/>
</dbReference>
<comment type="similarity">
    <text evidence="1">Belongs to the sigma-70 factor family. ECF subfamily.</text>
</comment>
<dbReference type="EMBL" id="JAAFGS010000008">
    <property type="protein sequence ID" value="NGZ77358.1"/>
    <property type="molecule type" value="Genomic_DNA"/>
</dbReference>
<dbReference type="SUPFAM" id="SSF88659">
    <property type="entry name" value="Sigma3 and sigma4 domains of RNA polymerase sigma factors"/>
    <property type="match status" value="1"/>
</dbReference>
<gene>
    <name evidence="7" type="ORF">GYN08_18880</name>
</gene>
<organism evidence="7 8">
    <name type="scientific">Saccharibacillus alkalitolerans</name>
    <dbReference type="NCBI Taxonomy" id="2705290"/>
    <lineage>
        <taxon>Bacteria</taxon>
        <taxon>Bacillati</taxon>
        <taxon>Bacillota</taxon>
        <taxon>Bacilli</taxon>
        <taxon>Bacillales</taxon>
        <taxon>Paenibacillaceae</taxon>
        <taxon>Saccharibacillus</taxon>
    </lineage>
</organism>
<comment type="caution">
    <text evidence="7">The sequence shown here is derived from an EMBL/GenBank/DDBJ whole genome shotgun (WGS) entry which is preliminary data.</text>
</comment>
<protein>
    <submittedName>
        <fullName evidence="7">Sigma-70 family RNA polymerase sigma factor</fullName>
    </submittedName>
</protein>
<evidence type="ECO:0000313" key="8">
    <source>
        <dbReference type="Proteomes" id="UP000800303"/>
    </source>
</evidence>
<dbReference type="InterPro" id="IPR036388">
    <property type="entry name" value="WH-like_DNA-bd_sf"/>
</dbReference>
<keyword evidence="3" id="KW-0731">Sigma factor</keyword>